<dbReference type="AlphaFoldDB" id="A0A895XN36"/>
<proteinExistence type="predicted"/>
<evidence type="ECO:0000256" key="1">
    <source>
        <dbReference type="SAM" id="Phobius"/>
    </source>
</evidence>
<sequence>MALRGAFESMKEWGTVVSGQTLAFEFTSGSDMGVFLIGLGVLLLCIAASFILVVYVRGILAKVSKTLDDVEQRTGPLLDNVNTTVDNVNVTLRQVHMSLDEVNGQLVKVSSITDHAQQVSGNVANVTTLIASAAATPLVKLAAFGFGVRRAVTKRNADLDEAEAKDLVKATRKERKRRKK</sequence>
<evidence type="ECO:0000313" key="3">
    <source>
        <dbReference type="Proteomes" id="UP000662939"/>
    </source>
</evidence>
<organism evidence="2 3">
    <name type="scientific">Natronoglycomyces albus</name>
    <dbReference type="NCBI Taxonomy" id="2811108"/>
    <lineage>
        <taxon>Bacteria</taxon>
        <taxon>Bacillati</taxon>
        <taxon>Actinomycetota</taxon>
        <taxon>Actinomycetes</taxon>
        <taxon>Glycomycetales</taxon>
        <taxon>Glycomycetaceae</taxon>
        <taxon>Natronoglycomyces</taxon>
    </lineage>
</organism>
<dbReference type="KEGG" id="nav:JQS30_08595"/>
<dbReference type="Proteomes" id="UP000662939">
    <property type="component" value="Chromosome"/>
</dbReference>
<feature type="transmembrane region" description="Helical" evidence="1">
    <location>
        <begin position="34"/>
        <end position="56"/>
    </location>
</feature>
<gene>
    <name evidence="2" type="ORF">JQS30_08595</name>
</gene>
<keyword evidence="3" id="KW-1185">Reference proteome</keyword>
<keyword evidence="1" id="KW-1133">Transmembrane helix</keyword>
<keyword evidence="1" id="KW-0812">Transmembrane</keyword>
<accession>A0A895XN36</accession>
<dbReference type="RefSeq" id="WP_213169884.1">
    <property type="nucleotide sequence ID" value="NZ_CP070496.1"/>
</dbReference>
<keyword evidence="1" id="KW-0472">Membrane</keyword>
<evidence type="ECO:0000313" key="2">
    <source>
        <dbReference type="EMBL" id="QSB03886.1"/>
    </source>
</evidence>
<name>A0A895XN36_9ACTN</name>
<protein>
    <submittedName>
        <fullName evidence="2">DUF948 domain-containing protein</fullName>
    </submittedName>
</protein>
<dbReference type="InterPro" id="IPR009293">
    <property type="entry name" value="UPF0478"/>
</dbReference>
<reference evidence="2" key="1">
    <citation type="submission" date="2021-02" db="EMBL/GenBank/DDBJ databases">
        <title>Natronoglycomyces albus gen. nov., sp. nov, a haloalkaliphilic actinobacterium from a soda solonchak soil.</title>
        <authorList>
            <person name="Sorokin D.Y."/>
            <person name="Khijniak T.V."/>
            <person name="Zakharycheva A.P."/>
            <person name="Boueva O.V."/>
            <person name="Ariskina E.V."/>
            <person name="Hahnke R.L."/>
            <person name="Bunk B."/>
            <person name="Sproer C."/>
            <person name="Schumann P."/>
            <person name="Evtushenko L.I."/>
            <person name="Kublanov I.V."/>
        </authorList>
    </citation>
    <scope>NUCLEOTIDE SEQUENCE</scope>
    <source>
        <strain evidence="2">DSM 106290</strain>
    </source>
</reference>
<dbReference type="Pfam" id="PF06103">
    <property type="entry name" value="DUF948"/>
    <property type="match status" value="1"/>
</dbReference>
<dbReference type="EMBL" id="CP070496">
    <property type="protein sequence ID" value="QSB03886.1"/>
    <property type="molecule type" value="Genomic_DNA"/>
</dbReference>